<dbReference type="AlphaFoldDB" id="A0A161XGQ2"/>
<evidence type="ECO:0000256" key="2">
    <source>
        <dbReference type="ARBA" id="ARBA00023125"/>
    </source>
</evidence>
<comment type="caution">
    <text evidence="6">The sequence shown here is derived from an EMBL/GenBank/DDBJ whole genome shotgun (WGS) entry which is preliminary data.</text>
</comment>
<dbReference type="Pfam" id="PF00440">
    <property type="entry name" value="TetR_N"/>
    <property type="match status" value="1"/>
</dbReference>
<evidence type="ECO:0000256" key="4">
    <source>
        <dbReference type="PROSITE-ProRule" id="PRU00335"/>
    </source>
</evidence>
<accession>A0A161XGQ2</accession>
<name>A0A161XGQ2_9NOCA</name>
<reference evidence="6 7" key="1">
    <citation type="submission" date="2016-04" db="EMBL/GenBank/DDBJ databases">
        <authorList>
            <person name="Evans L.H."/>
            <person name="Alamgir A."/>
            <person name="Owens N."/>
            <person name="Weber N.D."/>
            <person name="Virtaneva K."/>
            <person name="Barbian K."/>
            <person name="Babar A."/>
            <person name="Rosenke K."/>
        </authorList>
    </citation>
    <scope>NUCLEOTIDE SEQUENCE [LARGE SCALE GENOMIC DNA]</scope>
    <source>
        <strain evidence="6 7">IFM 0406</strain>
    </source>
</reference>
<sequence>MATASGGRGPKRRPGGRSAVVLSQVTKAVEELVAERGSENLTIPVVAERAGVQASSVYRRWGGMANLLNEVATYRLDPRRPIPETGSLRGDLEYWSREIVAHYRQPVHAELLRGGAATAGESDSDCLRNRRTEAELIAARHVDADARAVQADRIMDHVFAPLIYRLIFTPWDVDDAYAARLVRELVDPRTTR</sequence>
<dbReference type="PROSITE" id="PS50977">
    <property type="entry name" value="HTH_TETR_2"/>
    <property type="match status" value="1"/>
</dbReference>
<dbReference type="InterPro" id="IPR001647">
    <property type="entry name" value="HTH_TetR"/>
</dbReference>
<dbReference type="OrthoDB" id="9796019at2"/>
<protein>
    <submittedName>
        <fullName evidence="6">TetR family transcriptional regulator</fullName>
    </submittedName>
</protein>
<dbReference type="STRING" id="455432.AWN90_28260"/>
<evidence type="ECO:0000259" key="5">
    <source>
        <dbReference type="PROSITE" id="PS50977"/>
    </source>
</evidence>
<organism evidence="6 7">
    <name type="scientific">Nocardia terpenica</name>
    <dbReference type="NCBI Taxonomy" id="455432"/>
    <lineage>
        <taxon>Bacteria</taxon>
        <taxon>Bacillati</taxon>
        <taxon>Actinomycetota</taxon>
        <taxon>Actinomycetes</taxon>
        <taxon>Mycobacteriales</taxon>
        <taxon>Nocardiaceae</taxon>
        <taxon>Nocardia</taxon>
    </lineage>
</organism>
<evidence type="ECO:0000256" key="1">
    <source>
        <dbReference type="ARBA" id="ARBA00023015"/>
    </source>
</evidence>
<dbReference type="SUPFAM" id="SSF48498">
    <property type="entry name" value="Tetracyclin repressor-like, C-terminal domain"/>
    <property type="match status" value="1"/>
</dbReference>
<keyword evidence="2 4" id="KW-0238">DNA-binding</keyword>
<dbReference type="Proteomes" id="UP000076512">
    <property type="component" value="Unassembled WGS sequence"/>
</dbReference>
<dbReference type="Gene3D" id="1.10.357.10">
    <property type="entry name" value="Tetracycline Repressor, domain 2"/>
    <property type="match status" value="1"/>
</dbReference>
<proteinExistence type="predicted"/>
<dbReference type="InterPro" id="IPR011075">
    <property type="entry name" value="TetR_C"/>
</dbReference>
<evidence type="ECO:0000313" key="7">
    <source>
        <dbReference type="Proteomes" id="UP000076512"/>
    </source>
</evidence>
<keyword evidence="7" id="KW-1185">Reference proteome</keyword>
<dbReference type="RefSeq" id="WP_067588795.1">
    <property type="nucleotide sequence ID" value="NZ_JABMCZ010000005.1"/>
</dbReference>
<keyword evidence="1" id="KW-0805">Transcription regulation</keyword>
<feature type="DNA-binding region" description="H-T-H motif" evidence="4">
    <location>
        <begin position="42"/>
        <end position="61"/>
    </location>
</feature>
<evidence type="ECO:0000313" key="6">
    <source>
        <dbReference type="EMBL" id="KZM72678.1"/>
    </source>
</evidence>
<dbReference type="GO" id="GO:0003677">
    <property type="term" value="F:DNA binding"/>
    <property type="evidence" value="ECO:0007669"/>
    <property type="project" value="UniProtKB-UniRule"/>
</dbReference>
<dbReference type="SUPFAM" id="SSF46689">
    <property type="entry name" value="Homeodomain-like"/>
    <property type="match status" value="1"/>
</dbReference>
<dbReference type="Pfam" id="PF16859">
    <property type="entry name" value="TetR_C_11"/>
    <property type="match status" value="1"/>
</dbReference>
<feature type="domain" description="HTH tetR-type" evidence="5">
    <location>
        <begin position="19"/>
        <end position="79"/>
    </location>
</feature>
<dbReference type="InterPro" id="IPR036271">
    <property type="entry name" value="Tet_transcr_reg_TetR-rel_C_sf"/>
</dbReference>
<dbReference type="Gene3D" id="1.10.10.60">
    <property type="entry name" value="Homeodomain-like"/>
    <property type="match status" value="1"/>
</dbReference>
<keyword evidence="3" id="KW-0804">Transcription</keyword>
<dbReference type="EMBL" id="LWGR01000007">
    <property type="protein sequence ID" value="KZM72678.1"/>
    <property type="molecule type" value="Genomic_DNA"/>
</dbReference>
<dbReference type="InterPro" id="IPR009057">
    <property type="entry name" value="Homeodomain-like_sf"/>
</dbReference>
<evidence type="ECO:0000256" key="3">
    <source>
        <dbReference type="ARBA" id="ARBA00023163"/>
    </source>
</evidence>
<gene>
    <name evidence="6" type="ORF">AWN90_28260</name>
</gene>